<evidence type="ECO:0000313" key="12">
    <source>
        <dbReference type="Proteomes" id="UP000249390"/>
    </source>
</evidence>
<dbReference type="GO" id="GO:0005506">
    <property type="term" value="F:iron ion binding"/>
    <property type="evidence" value="ECO:0007669"/>
    <property type="project" value="InterPro"/>
</dbReference>
<comment type="caution">
    <text evidence="11">The sequence shown here is derived from an EMBL/GenBank/DDBJ whole genome shotgun (WGS) entry which is preliminary data.</text>
</comment>
<dbReference type="Pfam" id="PF00067">
    <property type="entry name" value="p450"/>
    <property type="match status" value="1"/>
</dbReference>
<keyword evidence="3 8" id="KW-0349">Heme</keyword>
<keyword evidence="12" id="KW-1185">Reference proteome</keyword>
<comment type="similarity">
    <text evidence="2 9">Belongs to the cytochrome P450 family.</text>
</comment>
<comment type="cofactor">
    <cofactor evidence="1 8">
        <name>heme</name>
        <dbReference type="ChEBI" id="CHEBI:30413"/>
    </cofactor>
</comment>
<evidence type="ECO:0000256" key="9">
    <source>
        <dbReference type="RuleBase" id="RU000461"/>
    </source>
</evidence>
<dbReference type="SUPFAM" id="SSF48264">
    <property type="entry name" value="Cytochrome P450"/>
    <property type="match status" value="1"/>
</dbReference>
<keyword evidence="5 9" id="KW-0560">Oxidoreductase</keyword>
<accession>A0A328E3A1</accession>
<dbReference type="PANTHER" id="PTHR47944">
    <property type="entry name" value="CYTOCHROME P450 98A9"/>
    <property type="match status" value="1"/>
</dbReference>
<protein>
    <recommendedName>
        <fullName evidence="13">Cytochrome P450</fullName>
    </recommendedName>
</protein>
<dbReference type="GO" id="GO:0020037">
    <property type="term" value="F:heme binding"/>
    <property type="evidence" value="ECO:0007669"/>
    <property type="project" value="InterPro"/>
</dbReference>
<evidence type="ECO:0000256" key="7">
    <source>
        <dbReference type="ARBA" id="ARBA00023033"/>
    </source>
</evidence>
<sequence length="542" mass="60345">METIMSNIMFFSFSLPFLFALVVTMLIGVLTAAQRLHNNNKNKNNKRKKKSPAATAAQLPPGPKGWPLVGCLPQILRNNPPAFRWIHNFMVESNTDIARIRLGSVNVIAVSSPDLARDICRSSDFLSRPRCVSASMISNGYLTSIFLPVNDDQWTKMRRILTSHVLSPAAIRAHYDKRMEEANHLVLSIYTQCTRENAAGGGVNLRAITRGYAGNIAKRVLLGCGGTEDEELVEAMFTILRYVFGFGVADYVPWLGIFDIDGHQRIIKRAISVTAKHFDAEVDKRIQMWKDGRRTVENDVVDALIMLKDNNGRPLLTHEEIKTQIVEMILAAVDNASNAAEWAMAEMMSKPELMKRAVEDVDGVVGSERRFVQESDLPKLNYIKACLKEAFRLHPVGPFTPPRESTADAIVGGYFIPKGSQVILNRIGIGRDARTWEEPLEFRPERHLGQGEEEAVEVALTDPEMKLVSFSAGRRGCPAGKLGTLMATMLLARLVHSFTWSPPPGSSRIDLSEAEDALFLQTPLHAVAKPRLDPDLYNNLMN</sequence>
<evidence type="ECO:0000256" key="5">
    <source>
        <dbReference type="ARBA" id="ARBA00023002"/>
    </source>
</evidence>
<feature type="region of interest" description="Disordered" evidence="10">
    <location>
        <begin position="38"/>
        <end position="61"/>
    </location>
</feature>
<evidence type="ECO:0000256" key="3">
    <source>
        <dbReference type="ARBA" id="ARBA00022617"/>
    </source>
</evidence>
<keyword evidence="4 8" id="KW-0479">Metal-binding</keyword>
<dbReference type="InterPro" id="IPR001128">
    <property type="entry name" value="Cyt_P450"/>
</dbReference>
<proteinExistence type="inferred from homology"/>
<dbReference type="Proteomes" id="UP000249390">
    <property type="component" value="Unassembled WGS sequence"/>
</dbReference>
<dbReference type="PROSITE" id="PS00086">
    <property type="entry name" value="CYTOCHROME_P450"/>
    <property type="match status" value="1"/>
</dbReference>
<dbReference type="GO" id="GO:0044550">
    <property type="term" value="P:secondary metabolite biosynthetic process"/>
    <property type="evidence" value="ECO:0007669"/>
    <property type="project" value="UniProtKB-ARBA"/>
</dbReference>
<keyword evidence="6 8" id="KW-0408">Iron</keyword>
<evidence type="ECO:0000256" key="6">
    <source>
        <dbReference type="ARBA" id="ARBA00023004"/>
    </source>
</evidence>
<gene>
    <name evidence="11" type="ORF">DM860_010604</name>
</gene>
<dbReference type="GO" id="GO:0016705">
    <property type="term" value="F:oxidoreductase activity, acting on paired donors, with incorporation or reduction of molecular oxygen"/>
    <property type="evidence" value="ECO:0007669"/>
    <property type="project" value="InterPro"/>
</dbReference>
<evidence type="ECO:0000256" key="4">
    <source>
        <dbReference type="ARBA" id="ARBA00022723"/>
    </source>
</evidence>
<reference evidence="11 12" key="1">
    <citation type="submission" date="2018-06" db="EMBL/GenBank/DDBJ databases">
        <title>The Genome of Cuscuta australis (Dodder) Provides Insight into the Evolution of Plant Parasitism.</title>
        <authorList>
            <person name="Liu H."/>
        </authorList>
    </citation>
    <scope>NUCLEOTIDE SEQUENCE [LARGE SCALE GENOMIC DNA]</scope>
    <source>
        <strain evidence="12">cv. Yunnan</strain>
        <tissue evidence="11">Vines</tissue>
    </source>
</reference>
<keyword evidence="7 9" id="KW-0503">Monooxygenase</keyword>
<dbReference type="InterPro" id="IPR036396">
    <property type="entry name" value="Cyt_P450_sf"/>
</dbReference>
<dbReference type="AlphaFoldDB" id="A0A328E3A1"/>
<feature type="compositionally biased region" description="Basic residues" evidence="10">
    <location>
        <begin position="38"/>
        <end position="51"/>
    </location>
</feature>
<evidence type="ECO:0000256" key="8">
    <source>
        <dbReference type="PIRSR" id="PIRSR602401-1"/>
    </source>
</evidence>
<evidence type="ECO:0000313" key="11">
    <source>
        <dbReference type="EMBL" id="RAL51886.1"/>
    </source>
</evidence>
<feature type="binding site" description="axial binding residue" evidence="8">
    <location>
        <position position="477"/>
    </location>
    <ligand>
        <name>heme</name>
        <dbReference type="ChEBI" id="CHEBI:30413"/>
    </ligand>
    <ligandPart>
        <name>Fe</name>
        <dbReference type="ChEBI" id="CHEBI:18248"/>
    </ligandPart>
</feature>
<dbReference type="InterPro" id="IPR017972">
    <property type="entry name" value="Cyt_P450_CS"/>
</dbReference>
<dbReference type="EMBL" id="NQVE01000046">
    <property type="protein sequence ID" value="RAL51886.1"/>
    <property type="molecule type" value="Genomic_DNA"/>
</dbReference>
<evidence type="ECO:0000256" key="10">
    <source>
        <dbReference type="SAM" id="MobiDB-lite"/>
    </source>
</evidence>
<dbReference type="Gene3D" id="1.10.630.10">
    <property type="entry name" value="Cytochrome P450"/>
    <property type="match status" value="1"/>
</dbReference>
<name>A0A328E3A1_9ASTE</name>
<dbReference type="PANTHER" id="PTHR47944:SF4">
    <property type="entry name" value="OS09G0441700 PROTEIN"/>
    <property type="match status" value="1"/>
</dbReference>
<evidence type="ECO:0000256" key="2">
    <source>
        <dbReference type="ARBA" id="ARBA00010617"/>
    </source>
</evidence>
<dbReference type="GO" id="GO:0004497">
    <property type="term" value="F:monooxygenase activity"/>
    <property type="evidence" value="ECO:0007669"/>
    <property type="project" value="UniProtKB-KW"/>
</dbReference>
<evidence type="ECO:0000256" key="1">
    <source>
        <dbReference type="ARBA" id="ARBA00001971"/>
    </source>
</evidence>
<dbReference type="InterPro" id="IPR002401">
    <property type="entry name" value="Cyt_P450_E_grp-I"/>
</dbReference>
<dbReference type="PRINTS" id="PR00463">
    <property type="entry name" value="EP450I"/>
</dbReference>
<evidence type="ECO:0008006" key="13">
    <source>
        <dbReference type="Google" id="ProtNLM"/>
    </source>
</evidence>
<organism evidence="11 12">
    <name type="scientific">Cuscuta australis</name>
    <dbReference type="NCBI Taxonomy" id="267555"/>
    <lineage>
        <taxon>Eukaryota</taxon>
        <taxon>Viridiplantae</taxon>
        <taxon>Streptophyta</taxon>
        <taxon>Embryophyta</taxon>
        <taxon>Tracheophyta</taxon>
        <taxon>Spermatophyta</taxon>
        <taxon>Magnoliopsida</taxon>
        <taxon>eudicotyledons</taxon>
        <taxon>Gunneridae</taxon>
        <taxon>Pentapetalae</taxon>
        <taxon>asterids</taxon>
        <taxon>lamiids</taxon>
        <taxon>Solanales</taxon>
        <taxon>Convolvulaceae</taxon>
        <taxon>Cuscuteae</taxon>
        <taxon>Cuscuta</taxon>
        <taxon>Cuscuta subgen. Grammica</taxon>
        <taxon>Cuscuta sect. Cleistogrammica</taxon>
    </lineage>
</organism>